<reference evidence="2" key="1">
    <citation type="submission" date="2019-06" db="EMBL/GenBank/DDBJ databases">
        <authorList>
            <person name="Le Quere A."/>
            <person name="Colella S."/>
        </authorList>
    </citation>
    <scope>NUCLEOTIDE SEQUENCE</scope>
    <source>
        <strain evidence="2">EmedicaeMD41</strain>
    </source>
</reference>
<evidence type="ECO:0000313" key="2">
    <source>
        <dbReference type="EMBL" id="VTZ61620.1"/>
    </source>
</evidence>
<evidence type="ECO:0000256" key="1">
    <source>
        <dbReference type="SAM" id="MobiDB-lite"/>
    </source>
</evidence>
<dbReference type="EMBL" id="CABFNB010000093">
    <property type="protein sequence ID" value="VTZ61620.1"/>
    <property type="molecule type" value="Genomic_DNA"/>
</dbReference>
<protein>
    <submittedName>
        <fullName evidence="2">Uncharacterized protein</fullName>
    </submittedName>
</protein>
<dbReference type="Proteomes" id="UP000507954">
    <property type="component" value="Unassembled WGS sequence"/>
</dbReference>
<accession>A0A508WVN5</accession>
<sequence>MGKISSGLWPTQPPHIRIANSSRSDVN</sequence>
<gene>
    <name evidence="2" type="ORF">EMEDMD4_280147</name>
</gene>
<proteinExistence type="predicted"/>
<name>A0A508WVN5_9HYPH</name>
<feature type="region of interest" description="Disordered" evidence="1">
    <location>
        <begin position="1"/>
        <end position="27"/>
    </location>
</feature>
<organism evidence="2">
    <name type="scientific">Sinorhizobium medicae</name>
    <dbReference type="NCBI Taxonomy" id="110321"/>
    <lineage>
        <taxon>Bacteria</taxon>
        <taxon>Pseudomonadati</taxon>
        <taxon>Pseudomonadota</taxon>
        <taxon>Alphaproteobacteria</taxon>
        <taxon>Hyphomicrobiales</taxon>
        <taxon>Rhizobiaceae</taxon>
        <taxon>Sinorhizobium/Ensifer group</taxon>
        <taxon>Sinorhizobium</taxon>
    </lineage>
</organism>
<dbReference type="AlphaFoldDB" id="A0A508WVN5"/>